<feature type="domain" description="Glucosamine/galactosamine-6-phosphate isomerase" evidence="8">
    <location>
        <begin position="11"/>
        <end position="217"/>
    </location>
</feature>
<dbReference type="RefSeq" id="WP_353333323.1">
    <property type="nucleotide sequence ID" value="NZ_AP028055.1"/>
</dbReference>
<evidence type="ECO:0000256" key="6">
    <source>
        <dbReference type="ARBA" id="ARBA00020337"/>
    </source>
</evidence>
<dbReference type="SUPFAM" id="SSF100950">
    <property type="entry name" value="NagB/RpiA/CoA transferase-like"/>
    <property type="match status" value="1"/>
</dbReference>
<evidence type="ECO:0000256" key="5">
    <source>
        <dbReference type="ARBA" id="ARBA00013198"/>
    </source>
</evidence>
<comment type="function">
    <text evidence="2 7">Hydrolysis of 6-phosphogluconolactone to 6-phosphogluconate.</text>
</comment>
<sequence>MVKINNYLSSKEAACALTKAVLEQIEHSGNKIFHIALSGGNTPATLFRLWAEDFRDIIPWKKLQIYWVDERCVPSDHPDSNFGMTKKILLDKVPLSEMQIHRIHGEEEPQNEAKRYSALVERLLPEKNTFPVFDSVLLGIGIDGHTSSLFPGQNSLIISPDTYIVNEEPGSGRHRIALTGLPILHARSVFFFVTGEDKKEILRKAIKGDDSCPAGYIIARLEEAELFTDSI</sequence>
<evidence type="ECO:0000313" key="9">
    <source>
        <dbReference type="EMBL" id="BEG98413.1"/>
    </source>
</evidence>
<dbReference type="InterPro" id="IPR037171">
    <property type="entry name" value="NagB/RpiA_transferase-like"/>
</dbReference>
<organism evidence="9 10">
    <name type="scientific">Bacteroides sedimenti</name>
    <dbReference type="NCBI Taxonomy" id="2136147"/>
    <lineage>
        <taxon>Bacteria</taxon>
        <taxon>Pseudomonadati</taxon>
        <taxon>Bacteroidota</taxon>
        <taxon>Bacteroidia</taxon>
        <taxon>Bacteroidales</taxon>
        <taxon>Bacteroidaceae</taxon>
        <taxon>Bacteroides</taxon>
    </lineage>
</organism>
<dbReference type="Proteomes" id="UP001496674">
    <property type="component" value="Chromosome"/>
</dbReference>
<evidence type="ECO:0000256" key="3">
    <source>
        <dbReference type="ARBA" id="ARBA00004961"/>
    </source>
</evidence>
<evidence type="ECO:0000259" key="8">
    <source>
        <dbReference type="Pfam" id="PF01182"/>
    </source>
</evidence>
<evidence type="ECO:0000256" key="1">
    <source>
        <dbReference type="ARBA" id="ARBA00000832"/>
    </source>
</evidence>
<evidence type="ECO:0000313" key="10">
    <source>
        <dbReference type="Proteomes" id="UP001496674"/>
    </source>
</evidence>
<evidence type="ECO:0000256" key="2">
    <source>
        <dbReference type="ARBA" id="ARBA00002681"/>
    </source>
</evidence>
<dbReference type="PANTHER" id="PTHR11054:SF0">
    <property type="entry name" value="6-PHOSPHOGLUCONOLACTONASE"/>
    <property type="match status" value="1"/>
</dbReference>
<keyword evidence="7" id="KW-0378">Hydrolase</keyword>
<comment type="catalytic activity">
    <reaction evidence="1 7">
        <text>6-phospho-D-glucono-1,5-lactone + H2O = 6-phospho-D-gluconate + H(+)</text>
        <dbReference type="Rhea" id="RHEA:12556"/>
        <dbReference type="ChEBI" id="CHEBI:15377"/>
        <dbReference type="ChEBI" id="CHEBI:15378"/>
        <dbReference type="ChEBI" id="CHEBI:57955"/>
        <dbReference type="ChEBI" id="CHEBI:58759"/>
        <dbReference type="EC" id="3.1.1.31"/>
    </reaction>
</comment>
<accession>A0ABN6Z7R7</accession>
<dbReference type="InterPro" id="IPR039104">
    <property type="entry name" value="6PGL"/>
</dbReference>
<dbReference type="EMBL" id="AP028055">
    <property type="protein sequence ID" value="BEG98413.1"/>
    <property type="molecule type" value="Genomic_DNA"/>
</dbReference>
<protein>
    <recommendedName>
        <fullName evidence="6 7">6-phosphogluconolactonase</fullName>
        <shortName evidence="7">6PGL</shortName>
        <ecNumber evidence="5 7">3.1.1.31</ecNumber>
    </recommendedName>
</protein>
<evidence type="ECO:0000256" key="4">
    <source>
        <dbReference type="ARBA" id="ARBA00010662"/>
    </source>
</evidence>
<dbReference type="Pfam" id="PF01182">
    <property type="entry name" value="Glucosamine_iso"/>
    <property type="match status" value="1"/>
</dbReference>
<dbReference type="PANTHER" id="PTHR11054">
    <property type="entry name" value="6-PHOSPHOGLUCONOLACTONASE"/>
    <property type="match status" value="1"/>
</dbReference>
<name>A0ABN6Z7R7_9BACE</name>
<dbReference type="NCBIfam" id="TIGR01198">
    <property type="entry name" value="pgl"/>
    <property type="match status" value="1"/>
</dbReference>
<keyword evidence="10" id="KW-1185">Reference proteome</keyword>
<dbReference type="Gene3D" id="3.40.50.1360">
    <property type="match status" value="1"/>
</dbReference>
<reference evidence="9 10" key="1">
    <citation type="submission" date="2023-04" db="EMBL/GenBank/DDBJ databases">
        <title>Draft genome sequence of acteroides sedimenti strain YN3PY1.</title>
        <authorList>
            <person name="Yoshida N."/>
        </authorList>
    </citation>
    <scope>NUCLEOTIDE SEQUENCE [LARGE SCALE GENOMIC DNA]</scope>
    <source>
        <strain evidence="9 10">YN3PY1</strain>
    </source>
</reference>
<evidence type="ECO:0000256" key="7">
    <source>
        <dbReference type="RuleBase" id="RU365095"/>
    </source>
</evidence>
<comment type="pathway">
    <text evidence="3 7">Carbohydrate degradation; pentose phosphate pathway; D-ribulose 5-phosphate from D-glucose 6-phosphate (oxidative stage): step 2/3.</text>
</comment>
<gene>
    <name evidence="7" type="primary">pgl</name>
    <name evidence="9" type="ORF">BSYN_06780</name>
</gene>
<dbReference type="InterPro" id="IPR005900">
    <property type="entry name" value="6-phosphogluconolactonase_DevB"/>
</dbReference>
<dbReference type="InterPro" id="IPR006148">
    <property type="entry name" value="Glc/Gal-6P_isomerase"/>
</dbReference>
<dbReference type="CDD" id="cd01400">
    <property type="entry name" value="6PGL"/>
    <property type="match status" value="1"/>
</dbReference>
<comment type="similarity">
    <text evidence="4 7">Belongs to the glucosamine/galactosamine-6-phosphate isomerase family. 6-phosphogluconolactonase subfamily.</text>
</comment>
<dbReference type="EC" id="3.1.1.31" evidence="5 7"/>
<proteinExistence type="inferred from homology"/>